<dbReference type="SUPFAM" id="SSF56235">
    <property type="entry name" value="N-terminal nucleophile aminohydrolases (Ntn hydrolases)"/>
    <property type="match status" value="1"/>
</dbReference>
<organism evidence="11 12">
    <name type="scientific">Oxyplasma meridianum</name>
    <dbReference type="NCBI Taxonomy" id="3073602"/>
    <lineage>
        <taxon>Archaea</taxon>
        <taxon>Methanobacteriati</taxon>
        <taxon>Thermoplasmatota</taxon>
        <taxon>Thermoplasmata</taxon>
        <taxon>Thermoplasmatales</taxon>
        <taxon>Thermoplasmataceae</taxon>
        <taxon>Oxyplasma</taxon>
    </lineage>
</organism>
<evidence type="ECO:0000256" key="2">
    <source>
        <dbReference type="ARBA" id="ARBA00022490"/>
    </source>
</evidence>
<dbReference type="HAMAP" id="MF_02113_A">
    <property type="entry name" value="Proteasome_B_A"/>
    <property type="match status" value="1"/>
</dbReference>
<dbReference type="Gene3D" id="3.60.20.10">
    <property type="entry name" value="Glutamine Phosphoribosylpyrophosphate, subunit 1, domain 1"/>
    <property type="match status" value="1"/>
</dbReference>
<feature type="active site" description="Nucleophile" evidence="9 10">
    <location>
        <position position="13"/>
    </location>
</feature>
<feature type="propeptide" id="PRO_5043071570" description="Removed in mature form; by autocatalysis" evidence="9">
    <location>
        <begin position="1"/>
        <end position="12"/>
    </location>
</feature>
<dbReference type="AlphaFoldDB" id="A0AAX4NHK2"/>
<evidence type="ECO:0000256" key="7">
    <source>
        <dbReference type="ARBA" id="ARBA00022942"/>
    </source>
</evidence>
<evidence type="ECO:0000256" key="6">
    <source>
        <dbReference type="ARBA" id="ARBA00022813"/>
    </source>
</evidence>
<comment type="similarity">
    <text evidence="9">Belongs to the peptidase T1B family.</text>
</comment>
<keyword evidence="5 9" id="KW-0378">Hydrolase</keyword>
<evidence type="ECO:0000256" key="8">
    <source>
        <dbReference type="ARBA" id="ARBA00023145"/>
    </source>
</evidence>
<evidence type="ECO:0000256" key="3">
    <source>
        <dbReference type="ARBA" id="ARBA00022670"/>
    </source>
</evidence>
<dbReference type="NCBIfam" id="TIGR03634">
    <property type="entry name" value="arc_protsome_B"/>
    <property type="match status" value="1"/>
</dbReference>
<evidence type="ECO:0000313" key="12">
    <source>
        <dbReference type="Proteomes" id="UP001451606"/>
    </source>
</evidence>
<keyword evidence="12" id="KW-1185">Reference proteome</keyword>
<keyword evidence="2 9" id="KW-0963">Cytoplasm</keyword>
<dbReference type="GO" id="GO:0019774">
    <property type="term" value="C:proteasome core complex, beta-subunit complex"/>
    <property type="evidence" value="ECO:0007669"/>
    <property type="project" value="UniProtKB-UniRule"/>
</dbReference>
<dbReference type="PANTHER" id="PTHR32194">
    <property type="entry name" value="METALLOPROTEASE TLDD"/>
    <property type="match status" value="1"/>
</dbReference>
<evidence type="ECO:0000256" key="1">
    <source>
        <dbReference type="ARBA" id="ARBA00001198"/>
    </source>
</evidence>
<comment type="subunit">
    <text evidence="9">The 20S proteasome core is composed of 14 alpha and 14 beta subunits that assemble into four stacked heptameric rings, resulting in a barrel-shaped structure. The two inner rings, each composed of seven catalytic beta subunits, are sandwiched by two outer rings, each composed of seven alpha subunits. The catalytic chamber with the active sites is on the inside of the barrel. Has a gated structure, the ends of the cylinder being occluded by the N-termini of the alpha-subunits. Is capped at one or both ends by the proteasome regulatory ATPase, PAN.</text>
</comment>
<dbReference type="InterPro" id="IPR016050">
    <property type="entry name" value="Proteasome_bsu_CS"/>
</dbReference>
<keyword evidence="6 9" id="KW-0068">Autocatalytic cleavage</keyword>
<dbReference type="FunFam" id="3.60.20.10:FF:000049">
    <property type="entry name" value="Proteasome subunit beta"/>
    <property type="match status" value="1"/>
</dbReference>
<keyword evidence="8 9" id="KW-0865">Zymogen</keyword>
<dbReference type="Pfam" id="PF00227">
    <property type="entry name" value="Proteasome"/>
    <property type="match status" value="1"/>
</dbReference>
<keyword evidence="4 9" id="KW-0888">Threonine protease</keyword>
<dbReference type="EC" id="3.4.25.1" evidence="9"/>
<evidence type="ECO:0000313" key="11">
    <source>
        <dbReference type="EMBL" id="WYY00277.1"/>
    </source>
</evidence>
<evidence type="ECO:0000256" key="10">
    <source>
        <dbReference type="PIRSR" id="PIRSR600243-1"/>
    </source>
</evidence>
<dbReference type="InterPro" id="IPR023333">
    <property type="entry name" value="Proteasome_suB-type"/>
</dbReference>
<protein>
    <recommendedName>
        <fullName evidence="9">Proteasome subunit beta</fullName>
        <ecNumber evidence="9">3.4.25.1</ecNumber>
    </recommendedName>
    <alternativeName>
        <fullName evidence="9">20S proteasome beta subunit</fullName>
    </alternativeName>
    <alternativeName>
        <fullName evidence="9">Proteasome core protein PsmB</fullName>
    </alternativeName>
</protein>
<dbReference type="InterPro" id="IPR029055">
    <property type="entry name" value="Ntn_hydrolases_N"/>
</dbReference>
<dbReference type="PROSITE" id="PS00854">
    <property type="entry name" value="PROTEASOME_BETA_1"/>
    <property type="match status" value="1"/>
</dbReference>
<dbReference type="PROSITE" id="PS51476">
    <property type="entry name" value="PROTEASOME_BETA_2"/>
    <property type="match status" value="1"/>
</dbReference>
<evidence type="ECO:0000256" key="5">
    <source>
        <dbReference type="ARBA" id="ARBA00022801"/>
    </source>
</evidence>
<dbReference type="GO" id="GO:0004298">
    <property type="term" value="F:threonine-type endopeptidase activity"/>
    <property type="evidence" value="ECO:0007669"/>
    <property type="project" value="UniProtKB-UniRule"/>
</dbReference>
<comment type="subcellular location">
    <subcellularLocation>
        <location evidence="9">Cytoplasm</location>
    </subcellularLocation>
</comment>
<dbReference type="InterPro" id="IPR001353">
    <property type="entry name" value="Proteasome_sua/b"/>
</dbReference>
<accession>A0AAX4NHK2</accession>
<name>A0AAX4NHK2_9ARCH</name>
<gene>
    <name evidence="9 11" type="primary">psmB</name>
    <name evidence="11" type="ORF">OXIME_000842</name>
</gene>
<sequence>MNQNQNQMLQTGTTTVGIIVKDAVIMATERRVTMDHFIMHKDGKKLHQIDSHVAMTIAGLVGDAQVLVRYMSAEIQLYRLQRKVNMPIEAVSTILSNILNQSKFYPYMVQLLVGGCDTAPHIYSVDAAGGSVEDIFASTGSGSPFVYGVLETQYTKDMKVDDGIDLVIKAISAAKQRDSASGGMIDVAVIDMKTGFRQVPTEEVMDRIKKLKLQI</sequence>
<dbReference type="CDD" id="cd03764">
    <property type="entry name" value="proteasome_beta_archeal"/>
    <property type="match status" value="1"/>
</dbReference>
<dbReference type="GO" id="GO:0010498">
    <property type="term" value="P:proteasomal protein catabolic process"/>
    <property type="evidence" value="ECO:0007669"/>
    <property type="project" value="UniProtKB-UniRule"/>
</dbReference>
<dbReference type="InterPro" id="IPR000243">
    <property type="entry name" value="Pept_T1A_subB"/>
</dbReference>
<proteinExistence type="inferred from homology"/>
<dbReference type="RefSeq" id="WP_393972222.1">
    <property type="nucleotide sequence ID" value="NZ_CP133772.1"/>
</dbReference>
<dbReference type="GO" id="GO:0005737">
    <property type="term" value="C:cytoplasm"/>
    <property type="evidence" value="ECO:0007669"/>
    <property type="project" value="UniProtKB-SubCell"/>
</dbReference>
<comment type="catalytic activity">
    <reaction evidence="1 9">
        <text>Cleavage of peptide bonds with very broad specificity.</text>
        <dbReference type="EC" id="3.4.25.1"/>
    </reaction>
</comment>
<feature type="chain" id="PRO_5043071571" description="Proteasome subunit beta" evidence="9">
    <location>
        <begin position="13"/>
        <end position="215"/>
    </location>
</feature>
<reference evidence="11 12" key="1">
    <citation type="submission" date="2023-09" db="EMBL/GenBank/DDBJ databases">
        <authorList>
            <person name="Golyshina O.V."/>
            <person name="Lunev E.A."/>
            <person name="Bargiela R."/>
            <person name="Gaines M.C."/>
            <person name="Daum B."/>
            <person name="Bale N.J."/>
            <person name="Koenen M."/>
            <person name="Sinninghe Damst J.S."/>
            <person name="Yakimov M."/>
            <person name="Golyshin P.N."/>
        </authorList>
    </citation>
    <scope>NUCLEOTIDE SEQUENCE [LARGE SCALE GENOMIC DNA]</scope>
    <source>
        <strain evidence="11 12">M1</strain>
    </source>
</reference>
<comment type="activity regulation">
    <text evidence="9">The formation of the proteasomal ATPase PAN-20S proteasome complex, via the docking of the C-termini of PAN into the intersubunit pockets in the alpha-rings, triggers opening of the gate for substrate entry. Interconversion between the open-gate and close-gate conformations leads to a dynamic regulation of the 20S proteasome proteolysis activity.</text>
</comment>
<dbReference type="PANTHER" id="PTHR32194:SF0">
    <property type="entry name" value="ATP-DEPENDENT PROTEASE SUBUNIT HSLV"/>
    <property type="match status" value="1"/>
</dbReference>
<dbReference type="PRINTS" id="PR00141">
    <property type="entry name" value="PROTEASOME"/>
</dbReference>
<evidence type="ECO:0000256" key="9">
    <source>
        <dbReference type="HAMAP-Rule" id="MF_02113"/>
    </source>
</evidence>
<dbReference type="Proteomes" id="UP001451606">
    <property type="component" value="Chromosome"/>
</dbReference>
<dbReference type="KEGG" id="omr:OXIME_000842"/>
<evidence type="ECO:0000256" key="4">
    <source>
        <dbReference type="ARBA" id="ARBA00022698"/>
    </source>
</evidence>
<keyword evidence="7 9" id="KW-0647">Proteasome</keyword>
<dbReference type="GeneID" id="95967577"/>
<comment type="function">
    <text evidence="9">Component of the proteasome core, a large protease complex with broad specificity involved in protein degradation.</text>
</comment>
<dbReference type="InterPro" id="IPR019983">
    <property type="entry name" value="Pept_T1A_Psome_bsu_arc"/>
</dbReference>
<dbReference type="EMBL" id="CP133772">
    <property type="protein sequence ID" value="WYY00277.1"/>
    <property type="molecule type" value="Genomic_DNA"/>
</dbReference>
<keyword evidence="3 9" id="KW-0645">Protease</keyword>